<name>S4NMG4_9NEOP</name>
<keyword evidence="1" id="KW-0472">Membrane</keyword>
<organism evidence="3">
    <name type="scientific">Pararge aegeria</name>
    <name type="common">speckled wood butterfly</name>
    <dbReference type="NCBI Taxonomy" id="116150"/>
    <lineage>
        <taxon>Eukaryota</taxon>
        <taxon>Metazoa</taxon>
        <taxon>Ecdysozoa</taxon>
        <taxon>Arthropoda</taxon>
        <taxon>Hexapoda</taxon>
        <taxon>Insecta</taxon>
        <taxon>Pterygota</taxon>
        <taxon>Neoptera</taxon>
        <taxon>Endopterygota</taxon>
        <taxon>Lepidoptera</taxon>
        <taxon>Glossata</taxon>
        <taxon>Ditrysia</taxon>
        <taxon>Papilionoidea</taxon>
        <taxon>Nymphalidae</taxon>
        <taxon>Satyrinae</taxon>
        <taxon>Satyrini</taxon>
        <taxon>Parargina</taxon>
        <taxon>Pararge</taxon>
    </lineage>
</organism>
<proteinExistence type="predicted"/>
<feature type="transmembrane region" description="Helical" evidence="1">
    <location>
        <begin position="71"/>
        <end position="90"/>
    </location>
</feature>
<keyword evidence="2" id="KW-0732">Signal</keyword>
<dbReference type="EMBL" id="GAIX01012679">
    <property type="protein sequence ID" value="JAA79881.1"/>
    <property type="molecule type" value="Transcribed_RNA"/>
</dbReference>
<evidence type="ECO:0000256" key="1">
    <source>
        <dbReference type="SAM" id="Phobius"/>
    </source>
</evidence>
<reference evidence="3" key="1">
    <citation type="journal article" date="2013" name="BMC Genomics">
        <title>Unscrambling butterfly oogenesis.</title>
        <authorList>
            <person name="Carter J.M."/>
            <person name="Baker S.C."/>
            <person name="Pink R."/>
            <person name="Carter D.R."/>
            <person name="Collins A."/>
            <person name="Tomlin J."/>
            <person name="Gibbs M."/>
            <person name="Breuker C.J."/>
        </authorList>
    </citation>
    <scope>NUCLEOTIDE SEQUENCE</scope>
    <source>
        <tissue evidence="3">Ovary</tissue>
    </source>
</reference>
<reference evidence="3" key="2">
    <citation type="submission" date="2013-05" db="EMBL/GenBank/DDBJ databases">
        <authorList>
            <person name="Carter J.-M."/>
            <person name="Baker S.C."/>
            <person name="Pink R."/>
            <person name="Carter D.R.F."/>
            <person name="Collins A."/>
            <person name="Tomlin J."/>
            <person name="Gibbs M."/>
            <person name="Breuker C.J."/>
        </authorList>
    </citation>
    <scope>NUCLEOTIDE SEQUENCE</scope>
    <source>
        <tissue evidence="3">Ovary</tissue>
    </source>
</reference>
<feature type="signal peptide" evidence="2">
    <location>
        <begin position="1"/>
        <end position="22"/>
    </location>
</feature>
<keyword evidence="1" id="KW-0812">Transmembrane</keyword>
<evidence type="ECO:0000313" key="3">
    <source>
        <dbReference type="EMBL" id="JAA79881.1"/>
    </source>
</evidence>
<dbReference type="AlphaFoldDB" id="S4NMG4"/>
<feature type="chain" id="PRO_5004531604" evidence="2">
    <location>
        <begin position="23"/>
        <end position="124"/>
    </location>
</feature>
<feature type="transmembrane region" description="Helical" evidence="1">
    <location>
        <begin position="102"/>
        <end position="122"/>
    </location>
</feature>
<protein>
    <submittedName>
        <fullName evidence="3">Uncharacterized protein</fullName>
    </submittedName>
</protein>
<feature type="non-terminal residue" evidence="3">
    <location>
        <position position="124"/>
    </location>
</feature>
<sequence>METWITVIFVLWGVLCSLSAHSFPLLTTTRCLKSNSLIFSAESWILSISAKNSSSLSVTFLFNIESSKHIFWPHIFATLCFGSLSLLVLGKEYGSQFDISTSPLWSLVKVVVAFVNVVKFAFAF</sequence>
<keyword evidence="1" id="KW-1133">Transmembrane helix</keyword>
<evidence type="ECO:0000256" key="2">
    <source>
        <dbReference type="SAM" id="SignalP"/>
    </source>
</evidence>
<accession>S4NMG4</accession>